<dbReference type="EMBL" id="ABVQ01000035">
    <property type="protein sequence ID" value="EEC58255.1"/>
    <property type="molecule type" value="Genomic_DNA"/>
</dbReference>
<dbReference type="HOGENOM" id="CLU_170320_2_0_9"/>
<protein>
    <submittedName>
        <fullName evidence="1">Uncharacterized protein</fullName>
    </submittedName>
</protein>
<gene>
    <name evidence="1" type="ORF">BACPEC_01243</name>
</gene>
<reference evidence="1 2" key="1">
    <citation type="submission" date="2008-11" db="EMBL/GenBank/DDBJ databases">
        <title>Draft genome sequence of Bacteroides pectinophilus (ATCC 43243).</title>
        <authorList>
            <person name="Sudarsanam P."/>
            <person name="Ley R."/>
            <person name="Guruge J."/>
            <person name="Turnbaugh P.J."/>
            <person name="Mahowald M."/>
            <person name="Liep D."/>
            <person name="Gordon J."/>
        </authorList>
    </citation>
    <scope>NUCLEOTIDE SEQUENCE [LARGE SCALE GENOMIC DNA]</scope>
    <source>
        <strain evidence="1 2">ATCC 43243</strain>
    </source>
</reference>
<organism evidence="1 2">
    <name type="scientific">[Bacteroides] pectinophilus ATCC 43243</name>
    <dbReference type="NCBI Taxonomy" id="483218"/>
    <lineage>
        <taxon>Bacteria</taxon>
        <taxon>Bacillati</taxon>
        <taxon>Bacillota</taxon>
        <taxon>Clostridia</taxon>
        <taxon>Eubacteriales</taxon>
    </lineage>
</organism>
<dbReference type="AlphaFoldDB" id="B7ARD3"/>
<dbReference type="Gene3D" id="3.90.105.50">
    <property type="match status" value="1"/>
</dbReference>
<dbReference type="Proteomes" id="UP000003136">
    <property type="component" value="Unassembled WGS sequence"/>
</dbReference>
<dbReference type="InterPro" id="IPR038148">
    <property type="entry name" value="Tn1545/Tn916_Xis"/>
</dbReference>
<evidence type="ECO:0000313" key="2">
    <source>
        <dbReference type="Proteomes" id="UP000003136"/>
    </source>
</evidence>
<sequence>MRVGKKVVNENITRGGRTTMKTELDTRALLNVKEMCEYLGIGQTKARELLSNPANGFTVRIGNRLYAHKGRLDHWLLNQILS</sequence>
<dbReference type="eggNOG" id="ENOG5033JXT">
    <property type="taxonomic scope" value="Bacteria"/>
</dbReference>
<name>B7ARD3_9FIRM</name>
<evidence type="ECO:0000313" key="1">
    <source>
        <dbReference type="EMBL" id="EEC58255.1"/>
    </source>
</evidence>
<comment type="caution">
    <text evidence="1">The sequence shown here is derived from an EMBL/GenBank/DDBJ whole genome shotgun (WGS) entry which is preliminary data.</text>
</comment>
<reference evidence="1 2" key="2">
    <citation type="submission" date="2008-11" db="EMBL/GenBank/DDBJ databases">
        <authorList>
            <person name="Fulton L."/>
            <person name="Clifton S."/>
            <person name="Fulton B."/>
            <person name="Xu J."/>
            <person name="Minx P."/>
            <person name="Pepin K.H."/>
            <person name="Johnson M."/>
            <person name="Bhonagiri V."/>
            <person name="Nash W.E."/>
            <person name="Mardis E.R."/>
            <person name="Wilson R.K."/>
        </authorList>
    </citation>
    <scope>NUCLEOTIDE SEQUENCE [LARGE SCALE GENOMIC DNA]</scope>
    <source>
        <strain evidence="1 2">ATCC 43243</strain>
    </source>
</reference>
<keyword evidence="2" id="KW-1185">Reference proteome</keyword>
<proteinExistence type="predicted"/>
<accession>B7ARD3</accession>